<proteinExistence type="inferred from homology"/>
<feature type="compositionally biased region" description="Basic and acidic residues" evidence="4">
    <location>
        <begin position="22"/>
        <end position="33"/>
    </location>
</feature>
<dbReference type="GO" id="GO:0000122">
    <property type="term" value="P:negative regulation of transcription by RNA polymerase II"/>
    <property type="evidence" value="ECO:0007669"/>
    <property type="project" value="TreeGrafter"/>
</dbReference>
<dbReference type="STRING" id="225164.V3ZJ81"/>
<evidence type="ECO:0000256" key="4">
    <source>
        <dbReference type="SAM" id="MobiDB-lite"/>
    </source>
</evidence>
<feature type="compositionally biased region" description="Basic residues" evidence="4">
    <location>
        <begin position="34"/>
        <end position="45"/>
    </location>
</feature>
<organism evidence="5 6">
    <name type="scientific">Lottia gigantea</name>
    <name type="common">Giant owl limpet</name>
    <dbReference type="NCBI Taxonomy" id="225164"/>
    <lineage>
        <taxon>Eukaryota</taxon>
        <taxon>Metazoa</taxon>
        <taxon>Spiralia</taxon>
        <taxon>Lophotrochozoa</taxon>
        <taxon>Mollusca</taxon>
        <taxon>Gastropoda</taxon>
        <taxon>Patellogastropoda</taxon>
        <taxon>Lottioidea</taxon>
        <taxon>Lottiidae</taxon>
        <taxon>Lottia</taxon>
    </lineage>
</organism>
<dbReference type="GO" id="GO:0042393">
    <property type="term" value="F:histone binding"/>
    <property type="evidence" value="ECO:0007669"/>
    <property type="project" value="TreeGrafter"/>
</dbReference>
<dbReference type="AlphaFoldDB" id="V3ZJ81"/>
<evidence type="ECO:0000256" key="2">
    <source>
        <dbReference type="ARBA" id="ARBA00005907"/>
    </source>
</evidence>
<comment type="subcellular location">
    <subcellularLocation>
        <location evidence="1">Nucleus</location>
    </subcellularLocation>
</comment>
<dbReference type="OrthoDB" id="10266662at2759"/>
<feature type="compositionally biased region" description="Acidic residues" evidence="4">
    <location>
        <begin position="148"/>
        <end position="157"/>
    </location>
</feature>
<dbReference type="Pfam" id="PF03715">
    <property type="entry name" value="Noc2"/>
    <property type="match status" value="1"/>
</dbReference>
<dbReference type="PANTHER" id="PTHR12687:SF4">
    <property type="entry name" value="NUCLEOLAR COMPLEX PROTEIN 2 HOMOLOG"/>
    <property type="match status" value="1"/>
</dbReference>
<accession>V3ZJ81</accession>
<name>V3ZJ81_LOTGI</name>
<feature type="region of interest" description="Disordered" evidence="4">
    <location>
        <begin position="1"/>
        <end position="69"/>
    </location>
</feature>
<dbReference type="GO" id="GO:0030690">
    <property type="term" value="C:Noc1p-Noc2p complex"/>
    <property type="evidence" value="ECO:0007669"/>
    <property type="project" value="TreeGrafter"/>
</dbReference>
<dbReference type="Proteomes" id="UP000030746">
    <property type="component" value="Unassembled WGS sequence"/>
</dbReference>
<dbReference type="OMA" id="HYGHEAS"/>
<keyword evidence="3" id="KW-0539">Nucleus</keyword>
<dbReference type="GO" id="GO:0005654">
    <property type="term" value="C:nucleoplasm"/>
    <property type="evidence" value="ECO:0007669"/>
    <property type="project" value="TreeGrafter"/>
</dbReference>
<sequence>MEVDDFMKYGFDSSDESSSEESLEKVVVKPDTKIKKKDKNAKKKIKAEPKATEKCLKPKQKTLDRLKEQDPEFFKFLQSEDKELLEDFESGDDESDDDDKVNDDDDNDEEDEDLKKFEEDILAQSDDDDERDSDEEQFHKPLSKLEVASDESDDDSGDEMKETSQIRRGEKQVSLTMIKQWNENIQKQPTIGVFREMVQAFKAAVRSTSKSDEVTIYHVEGGVVFNGIVKMCLMEIVPALQQLLHQPNLQSLTEVPSLSKGKNWSKIKASVKSYLVDLLKLISSISEPAMINVLLKHLHKMVPLCSVFVRIAKKLVKKCIEIWSTGEETSRVLAFLCINKMIGLLSDHLLEPSLKQMYLAFVKNCKFTSPTTLPLINFMQLSLVEIFLIDSVLAYQYAFIYIRQLAIHLRNAITVKKKETVQAVYNWQFIHCIGLWVKLLGTSSPSDVLQPLIYPLTQTIIGTAKLQPTSKFYPLSFHCVRALTLLSDTTNTYIPVLPFLLEDSMGLEEGLGPSKRIDPVNLKDALTVGSEGSLVTGRICDQLNFSSLLATEASSKRN</sequence>
<dbReference type="RefSeq" id="XP_009058024.1">
    <property type="nucleotide sequence ID" value="XM_009059776.1"/>
</dbReference>
<evidence type="ECO:0008006" key="7">
    <source>
        <dbReference type="Google" id="ProtNLM"/>
    </source>
</evidence>
<evidence type="ECO:0000256" key="3">
    <source>
        <dbReference type="ARBA" id="ARBA00023242"/>
    </source>
</evidence>
<feature type="region of interest" description="Disordered" evidence="4">
    <location>
        <begin position="84"/>
        <end position="171"/>
    </location>
</feature>
<dbReference type="EMBL" id="KB202283">
    <property type="protein sequence ID" value="ESO91328.1"/>
    <property type="molecule type" value="Genomic_DNA"/>
</dbReference>
<dbReference type="PANTHER" id="PTHR12687">
    <property type="entry name" value="NUCLEOLAR COMPLEX 2 AND RAD4-RELATED"/>
    <property type="match status" value="1"/>
</dbReference>
<protein>
    <recommendedName>
        <fullName evidence="7">Nucleolar complex protein 2 homolog</fullName>
    </recommendedName>
</protein>
<feature type="compositionally biased region" description="Acidic residues" evidence="4">
    <location>
        <begin position="125"/>
        <end position="135"/>
    </location>
</feature>
<reference evidence="5 6" key="1">
    <citation type="journal article" date="2013" name="Nature">
        <title>Insights into bilaterian evolution from three spiralian genomes.</title>
        <authorList>
            <person name="Simakov O."/>
            <person name="Marletaz F."/>
            <person name="Cho S.J."/>
            <person name="Edsinger-Gonzales E."/>
            <person name="Havlak P."/>
            <person name="Hellsten U."/>
            <person name="Kuo D.H."/>
            <person name="Larsson T."/>
            <person name="Lv J."/>
            <person name="Arendt D."/>
            <person name="Savage R."/>
            <person name="Osoegawa K."/>
            <person name="de Jong P."/>
            <person name="Grimwood J."/>
            <person name="Chapman J.A."/>
            <person name="Shapiro H."/>
            <person name="Aerts A."/>
            <person name="Otillar R.P."/>
            <person name="Terry A.Y."/>
            <person name="Boore J.L."/>
            <person name="Grigoriev I.V."/>
            <person name="Lindberg D.R."/>
            <person name="Seaver E.C."/>
            <person name="Weisblat D.A."/>
            <person name="Putnam N.H."/>
            <person name="Rokhsar D.S."/>
        </authorList>
    </citation>
    <scope>NUCLEOTIDE SEQUENCE [LARGE SCALE GENOMIC DNA]</scope>
</reference>
<evidence type="ECO:0000313" key="6">
    <source>
        <dbReference type="Proteomes" id="UP000030746"/>
    </source>
</evidence>
<dbReference type="GeneID" id="20247786"/>
<feature type="compositionally biased region" description="Basic and acidic residues" evidence="4">
    <location>
        <begin position="158"/>
        <end position="171"/>
    </location>
</feature>
<gene>
    <name evidence="5" type="ORF">LOTGIDRAFT_228789</name>
</gene>
<evidence type="ECO:0000256" key="1">
    <source>
        <dbReference type="ARBA" id="ARBA00004123"/>
    </source>
</evidence>
<keyword evidence="6" id="KW-1185">Reference proteome</keyword>
<feature type="compositionally biased region" description="Acidic residues" evidence="4">
    <location>
        <begin position="84"/>
        <end position="112"/>
    </location>
</feature>
<dbReference type="GO" id="GO:0030691">
    <property type="term" value="C:Noc2p-Noc3p complex"/>
    <property type="evidence" value="ECO:0007669"/>
    <property type="project" value="TreeGrafter"/>
</dbReference>
<dbReference type="HOGENOM" id="CLU_011272_1_3_1"/>
<evidence type="ECO:0000313" key="5">
    <source>
        <dbReference type="EMBL" id="ESO91328.1"/>
    </source>
</evidence>
<dbReference type="KEGG" id="lgi:LOTGIDRAFT_228789"/>
<comment type="similarity">
    <text evidence="2">Belongs to the NOC2 family.</text>
</comment>
<dbReference type="CTD" id="20247786"/>
<dbReference type="GO" id="GO:0003714">
    <property type="term" value="F:transcription corepressor activity"/>
    <property type="evidence" value="ECO:0007669"/>
    <property type="project" value="TreeGrafter"/>
</dbReference>
<dbReference type="GO" id="GO:0042273">
    <property type="term" value="P:ribosomal large subunit biogenesis"/>
    <property type="evidence" value="ECO:0007669"/>
    <property type="project" value="TreeGrafter"/>
</dbReference>
<feature type="compositionally biased region" description="Basic and acidic residues" evidence="4">
    <location>
        <begin position="46"/>
        <end position="69"/>
    </location>
</feature>
<dbReference type="GO" id="GO:0005730">
    <property type="term" value="C:nucleolus"/>
    <property type="evidence" value="ECO:0007669"/>
    <property type="project" value="TreeGrafter"/>
</dbReference>
<dbReference type="InterPro" id="IPR005343">
    <property type="entry name" value="Noc2"/>
</dbReference>